<dbReference type="OrthoDB" id="5197868at2"/>
<name>A0A0G3HDE2_9CORY</name>
<dbReference type="EMBL" id="CP011546">
    <property type="protein sequence ID" value="AKK10710.1"/>
    <property type="molecule type" value="Genomic_DNA"/>
</dbReference>
<dbReference type="RefSeq" id="WP_047259249.1">
    <property type="nucleotide sequence ID" value="NZ_CP011546.1"/>
</dbReference>
<keyword evidence="1" id="KW-0472">Membrane</keyword>
<keyword evidence="1" id="KW-0812">Transmembrane</keyword>
<evidence type="ECO:0000256" key="1">
    <source>
        <dbReference type="SAM" id="Phobius"/>
    </source>
</evidence>
<dbReference type="PATRIC" id="fig|1072256.5.peg.697"/>
<protein>
    <submittedName>
        <fullName evidence="3">Putative integral membrane protein</fullName>
    </submittedName>
</protein>
<sequence>MLSHDEIQSAISARLDGEPAGLDDAVIDAHVQACPECSAFQTRAAHLSAALMYVESPHDGMSPPPDLADTILAGVDPQWRRGMASRRAWLATARVVLVVLAVLYAVWAVRTVGATDGVAPVGADGLTLDPQAHPETVRALIETAGLRFSLAVGLAMCAWRPQLIAGFIVIPATLAAFLVGFTARDVVLGWFAPGQLLSLVVLVVTVFTLVAAWVADQGLVVSQAWRALRSDPL</sequence>
<dbReference type="InterPro" id="IPR027383">
    <property type="entry name" value="Znf_put"/>
</dbReference>
<reference evidence="3 4" key="1">
    <citation type="journal article" date="2015" name="Genome Announc.">
        <title>Virulence Factor Genes Detected in the Complete Genome Sequence of Corynebacterium uterequi DSM 45634, Isolated from the Uterus of a Maiden Mare.</title>
        <authorList>
            <person name="Ruckert C."/>
            <person name="Kriete M."/>
            <person name="Jaenicke S."/>
            <person name="Winkler A."/>
            <person name="Tauch A."/>
        </authorList>
    </citation>
    <scope>NUCLEOTIDE SEQUENCE [LARGE SCALE GENOMIC DNA]</scope>
    <source>
        <strain evidence="3 4">DSM 45634</strain>
    </source>
</reference>
<accession>A0A0G3HDE2</accession>
<evidence type="ECO:0000259" key="2">
    <source>
        <dbReference type="Pfam" id="PF13490"/>
    </source>
</evidence>
<dbReference type="Proteomes" id="UP000035548">
    <property type="component" value="Chromosome"/>
</dbReference>
<reference evidence="4" key="2">
    <citation type="submission" date="2015-05" db="EMBL/GenBank/DDBJ databases">
        <title>Complete genome sequence of Corynebacterium uterequi DSM 45634, isolated from the uterus of a maiden mare.</title>
        <authorList>
            <person name="Ruckert C."/>
            <person name="Albersmeier A."/>
            <person name="Winkler A."/>
            <person name="Tauch A."/>
        </authorList>
    </citation>
    <scope>NUCLEOTIDE SEQUENCE [LARGE SCALE GENOMIC DNA]</scope>
    <source>
        <strain evidence="4">DSM 45634</strain>
    </source>
</reference>
<proteinExistence type="predicted"/>
<gene>
    <name evidence="3" type="ORF">CUTER_03510</name>
</gene>
<feature type="transmembrane region" description="Helical" evidence="1">
    <location>
        <begin position="163"/>
        <end position="184"/>
    </location>
</feature>
<organism evidence="3 4">
    <name type="scientific">Corynebacterium uterequi</name>
    <dbReference type="NCBI Taxonomy" id="1072256"/>
    <lineage>
        <taxon>Bacteria</taxon>
        <taxon>Bacillati</taxon>
        <taxon>Actinomycetota</taxon>
        <taxon>Actinomycetes</taxon>
        <taxon>Mycobacteriales</taxon>
        <taxon>Corynebacteriaceae</taxon>
        <taxon>Corynebacterium</taxon>
    </lineage>
</organism>
<keyword evidence="1" id="KW-1133">Transmembrane helix</keyword>
<dbReference type="STRING" id="1072256.CUTER_03510"/>
<dbReference type="Pfam" id="PF13490">
    <property type="entry name" value="zf-HC2"/>
    <property type="match status" value="1"/>
</dbReference>
<evidence type="ECO:0000313" key="3">
    <source>
        <dbReference type="EMBL" id="AKK10710.1"/>
    </source>
</evidence>
<feature type="transmembrane region" description="Helical" evidence="1">
    <location>
        <begin position="88"/>
        <end position="107"/>
    </location>
</feature>
<feature type="domain" description="Putative zinc-finger" evidence="2">
    <location>
        <begin position="5"/>
        <end position="37"/>
    </location>
</feature>
<dbReference type="KEGG" id="cut:CUTER_03510"/>
<keyword evidence="4" id="KW-1185">Reference proteome</keyword>
<dbReference type="AlphaFoldDB" id="A0A0G3HDE2"/>
<feature type="transmembrane region" description="Helical" evidence="1">
    <location>
        <begin position="196"/>
        <end position="215"/>
    </location>
</feature>
<evidence type="ECO:0000313" key="4">
    <source>
        <dbReference type="Proteomes" id="UP000035548"/>
    </source>
</evidence>